<proteinExistence type="predicted"/>
<gene>
    <name evidence="1" type="ORF">EB837_17535</name>
</gene>
<evidence type="ECO:0000313" key="1">
    <source>
        <dbReference type="EMBL" id="ROU11743.1"/>
    </source>
</evidence>
<sequence>MVQILDQYGRPLNKDVLKAPQTARTVQLNRDWPTHPSRGMTIARLPRILEAAERGDISAQADLFEDMVERDGHIFSEMAKRKNALLTLDWSIEPPPNATAEEKQLAAMVASWFADLQEMEDITLNAAEAIGHGFSAQEIEKWERDGNLWLPTRIKLRPHRWFCTTPDKGDEIRLNNGSMDGEELWPFGWLVHTHNAKSGYIAQSGLYRVLVWPYLFKNYSVRDLAEFLEIYGLPARIGTYIAGATQDEQDKLMEALVTLGHNASGIIPEGAKIEFKEAANGQSDPFMAMISWAERTESKVILGGTLTSQADGKSSTNALGVVHNEVRHDLLTADARQIEGFYRGVIRMLLAINGYDVSPRRQPRLVFDTRELENIQVFAEGVSKLVGAGMKTIPISWVHKKIGIPEPKDNEVVLTPPASPLSLQALTTQAAASPFRHFTALSSTGEITDPAQEALDNSLQPGAAINLAMEKLITPLVAALQQGQTPDEAMDIIAASYPQLDDSMLRQLLHQALFVSEVWGRLNAES</sequence>
<reference evidence="1 2" key="1">
    <citation type="submission" date="2018-10" db="EMBL/GenBank/DDBJ databases">
        <title>Horizontal transference of carbapenem resistance between Klebsiella pneumoniae and Kluyvera ascorbata during abdominal infection: a case report.</title>
        <authorList>
            <person name="Raro O.H.F."/>
            <person name="Lima-Morales D."/>
            <person name="Barth A.L."/>
            <person name="Paim T.G.S."/>
            <person name="Mott M.P."/>
            <person name="Riche C.V.W."/>
            <person name="Teixeira U.F."/>
            <person name="Waechter F."/>
            <person name="Dias C.A.G."/>
        </authorList>
    </citation>
    <scope>NUCLEOTIDE SEQUENCE [LARGE SCALE GENOMIC DNA]</scope>
    <source>
        <strain evidence="1 2">OT2</strain>
    </source>
</reference>
<dbReference type="Proteomes" id="UP000268051">
    <property type="component" value="Unassembled WGS sequence"/>
</dbReference>
<dbReference type="InterPro" id="IPR009279">
    <property type="entry name" value="Portal_Mu"/>
</dbReference>
<dbReference type="EMBL" id="RHFN01000021">
    <property type="protein sequence ID" value="ROU11743.1"/>
    <property type="molecule type" value="Genomic_DNA"/>
</dbReference>
<accession>A0A3N2RWE6</accession>
<comment type="caution">
    <text evidence="1">The sequence shown here is derived from an EMBL/GenBank/DDBJ whole genome shotgun (WGS) entry which is preliminary data.</text>
</comment>
<evidence type="ECO:0000313" key="2">
    <source>
        <dbReference type="Proteomes" id="UP000268051"/>
    </source>
</evidence>
<organism evidence="1 2">
    <name type="scientific">Kluyvera ascorbata</name>
    <dbReference type="NCBI Taxonomy" id="51288"/>
    <lineage>
        <taxon>Bacteria</taxon>
        <taxon>Pseudomonadati</taxon>
        <taxon>Pseudomonadota</taxon>
        <taxon>Gammaproteobacteria</taxon>
        <taxon>Enterobacterales</taxon>
        <taxon>Enterobacteriaceae</taxon>
        <taxon>Kluyvera</taxon>
    </lineage>
</organism>
<name>A0A3N2RWE6_9ENTR</name>
<dbReference type="AlphaFoldDB" id="A0A3N2RWE6"/>
<protein>
    <submittedName>
        <fullName evidence="1">DUF935 domain-containing protein</fullName>
    </submittedName>
</protein>
<dbReference type="RefSeq" id="WP_123652054.1">
    <property type="nucleotide sequence ID" value="NZ_RHFN01000021.1"/>
</dbReference>
<dbReference type="OrthoDB" id="9797300at2"/>
<dbReference type="Pfam" id="PF06074">
    <property type="entry name" value="Portal_Mu"/>
    <property type="match status" value="1"/>
</dbReference>